<feature type="domain" description="LTD" evidence="6">
    <location>
        <begin position="723"/>
        <end position="857"/>
    </location>
</feature>
<dbReference type="InterPro" id="IPR026444">
    <property type="entry name" value="Secre_tail"/>
</dbReference>
<dbReference type="PANTHER" id="PTHR11878">
    <property type="entry name" value="SODIUM/CALCIUM EXCHANGER"/>
    <property type="match status" value="1"/>
</dbReference>
<feature type="domain" description="LTD" evidence="6">
    <location>
        <begin position="17"/>
        <end position="158"/>
    </location>
</feature>
<keyword evidence="2" id="KW-0677">Repeat</keyword>
<gene>
    <name evidence="7" type="ORF">KK083_17835</name>
</gene>
<dbReference type="NCBIfam" id="TIGR04183">
    <property type="entry name" value="Por_Secre_tail"/>
    <property type="match status" value="1"/>
</dbReference>
<feature type="domain" description="LTD" evidence="6">
    <location>
        <begin position="1010"/>
        <end position="1156"/>
    </location>
</feature>
<keyword evidence="1 5" id="KW-0732">Signal</keyword>
<accession>A0AAP2DP36</accession>
<evidence type="ECO:0000256" key="5">
    <source>
        <dbReference type="SAM" id="SignalP"/>
    </source>
</evidence>
<keyword evidence="4" id="KW-0813">Transport</keyword>
<evidence type="ECO:0000313" key="8">
    <source>
        <dbReference type="Proteomes" id="UP001319200"/>
    </source>
</evidence>
<dbReference type="InterPro" id="IPR003644">
    <property type="entry name" value="Calx_beta"/>
</dbReference>
<comment type="caution">
    <text evidence="7">The sequence shown here is derived from an EMBL/GenBank/DDBJ whole genome shotgun (WGS) entry which is preliminary data.</text>
</comment>
<dbReference type="PROSITE" id="PS51841">
    <property type="entry name" value="LTD"/>
    <property type="match status" value="4"/>
</dbReference>
<evidence type="ECO:0000256" key="3">
    <source>
        <dbReference type="ARBA" id="ARBA00022837"/>
    </source>
</evidence>
<feature type="chain" id="PRO_5043038014" evidence="5">
    <location>
        <begin position="28"/>
        <end position="1292"/>
    </location>
</feature>
<evidence type="ECO:0000256" key="4">
    <source>
        <dbReference type="ARBA" id="ARBA00023065"/>
    </source>
</evidence>
<keyword evidence="3" id="KW-0106">Calcium</keyword>
<dbReference type="InterPro" id="IPR036415">
    <property type="entry name" value="Lamin_tail_dom_sf"/>
</dbReference>
<dbReference type="Pfam" id="PF00932">
    <property type="entry name" value="LTD"/>
    <property type="match status" value="4"/>
</dbReference>
<feature type="signal peptide" evidence="5">
    <location>
        <begin position="1"/>
        <end position="27"/>
    </location>
</feature>
<feature type="domain" description="LTD" evidence="6">
    <location>
        <begin position="432"/>
        <end position="563"/>
    </location>
</feature>
<dbReference type="Gene3D" id="2.60.40.2030">
    <property type="match status" value="4"/>
</dbReference>
<protein>
    <submittedName>
        <fullName evidence="7">Lamin tail domain-containing protein</fullName>
    </submittedName>
</protein>
<keyword evidence="8" id="KW-1185">Reference proteome</keyword>
<dbReference type="InterPro" id="IPR051171">
    <property type="entry name" value="CaCA"/>
</dbReference>
<dbReference type="GO" id="GO:0007154">
    <property type="term" value="P:cell communication"/>
    <property type="evidence" value="ECO:0007669"/>
    <property type="project" value="InterPro"/>
</dbReference>
<dbReference type="RefSeq" id="WP_254165519.1">
    <property type="nucleotide sequence ID" value="NZ_JAHESF010000017.1"/>
</dbReference>
<reference evidence="7 8" key="1">
    <citation type="submission" date="2021-05" db="EMBL/GenBank/DDBJ databases">
        <title>A Polyphasic approach of four new species of the genus Ohtaekwangia: Ohtaekwangia histidinii sp. nov., Ohtaekwangia cretensis sp. nov., Ohtaekwangia indiensis sp. nov., Ohtaekwangia reichenbachii sp. nov. from diverse environment.</title>
        <authorList>
            <person name="Octaviana S."/>
        </authorList>
    </citation>
    <scope>NUCLEOTIDE SEQUENCE [LARGE SCALE GENOMIC DNA]</scope>
    <source>
        <strain evidence="7 8">PWU4</strain>
    </source>
</reference>
<evidence type="ECO:0000313" key="7">
    <source>
        <dbReference type="EMBL" id="MBT1698758.1"/>
    </source>
</evidence>
<dbReference type="PANTHER" id="PTHR11878:SF65">
    <property type="entry name" value="NA_CA-EXCHANGE PROTEIN, ISOFORM G"/>
    <property type="match status" value="1"/>
</dbReference>
<sequence length="1292" mass="134174">MKNFYTMKLKVLCGIMFVLAFSNVSTAQLIINEVLPWPAGSSAPTPVDANNDGTTSAFTDEFVELVNVSGGTLDISGWSVWDGPSGSNRFTFPSGTILAAGEAILVFGGYTGTAPATFNGSRLFLGTTPSAGLGLVNTGDAIEVRNGATVIDTYAYPSATSGTSFVRSTDADGTSAFAAHLTLNGKFISPGTRKDGTPFITKVKFALTADSKNENSGNYNLVVALEGASPTVATTFDLALTSAHNDDVDFQVTHTVAAGETQVTIPITIVDDALLEGNEQLTFAIQNVSGGIGAVAYTPSTFTLTLLDNDVTSVSFASASATVAEGAGTYQLTLSIQSPSPTLTTSVEVAITTSNAAADITYSTQLVTFPANSSANRTVTVTIVNNTEVEADETFTFSLQNQSQPGGSAEIGAISTFTLTVDDDDVSPLKINEFCAFPSASGTGVDANGDGNINGNNDEFIELVNAGASSLDIGGWAIYAGSPATLRFTFDAGTVLEPGEALVVFGGWHTGQSPAPLKIGGSRVFFGVVSGTANTGLGLSNTGTTIQVKNALGVVQTAYTYAEAETVNSVSRVLDPEVTGNAYIAHPMLAGKTISPGTKADGTNFIDATLVSFNAGSASIHEADGTYTLKITIAHPHAINATSATVVLTQGDAADLNGYQPATVNFAGGVSTDQTVTITLHDDAIAESNKVFTFTLQNVQGGSNATVGAISTFTLTVADDDAVPGQLLVINEIHPRLELAPNGDTNGDGTRSTTNDEFIEFMNISAGALDISGWRVMTGSGTGTLQHIFPEATVVPARGAVLLFGGPDPDEGAFGGSVVQTADDGTGAIGLSLTDQSATVRLLDASGVLQDEVTYFSESSSFAGISITRTPDGGAFTFDAQQRAIANHPSVLLEDGRQHQHSAGFKSDGTPFIEITGTTVQFATVAGGRYEQDASPSPVAVTIERAHATQSTTLEIGLVSPDPDNELSFSPSSLTFAPGESETQYINIVINDDQLLEGDEVFVLQIKNVSGGDHAAPGKNKAFQFRIYDNDMPVIFNEVHAAPASDISGDANHDGARSASEDEFVELVNVTDQVIDMGGWKLYSGTDVLRHVFLPGTKLEPRKALVVFGGGIPLGFFGGSKFQLASEGGLGLTDNGTALVLRNKAGELQSSFTYGTDGNIKQSLTRSPDITGYYVPHSQAENANGILFSPGIKANGWPFGDLTTGISTKGVAAVSFYPNPARTSATLVTMQADLPFDYVIADVTGRTVRQARAITGEASIDLEGLNEGLYFYTVRGTGNGKTLGKGTFIVMP</sequence>
<dbReference type="EMBL" id="JAHESF010000017">
    <property type="protein sequence ID" value="MBT1698758.1"/>
    <property type="molecule type" value="Genomic_DNA"/>
</dbReference>
<dbReference type="Proteomes" id="UP001319200">
    <property type="component" value="Unassembled WGS sequence"/>
</dbReference>
<name>A0AAP2DP36_9BACT</name>
<dbReference type="Pfam" id="PF03160">
    <property type="entry name" value="Calx-beta"/>
    <property type="match status" value="3"/>
</dbReference>
<dbReference type="InterPro" id="IPR038081">
    <property type="entry name" value="CalX-like_sf"/>
</dbReference>
<dbReference type="Pfam" id="PF18962">
    <property type="entry name" value="Por_Secre_tail"/>
    <property type="match status" value="1"/>
</dbReference>
<dbReference type="GO" id="GO:0030001">
    <property type="term" value="P:metal ion transport"/>
    <property type="evidence" value="ECO:0007669"/>
    <property type="project" value="TreeGrafter"/>
</dbReference>
<proteinExistence type="predicted"/>
<organism evidence="7 8">
    <name type="scientific">Chryseosolibacter histidini</name>
    <dbReference type="NCBI Taxonomy" id="2782349"/>
    <lineage>
        <taxon>Bacteria</taxon>
        <taxon>Pseudomonadati</taxon>
        <taxon>Bacteroidota</taxon>
        <taxon>Cytophagia</taxon>
        <taxon>Cytophagales</taxon>
        <taxon>Chryseotaleaceae</taxon>
        <taxon>Chryseosolibacter</taxon>
    </lineage>
</organism>
<evidence type="ECO:0000259" key="6">
    <source>
        <dbReference type="PROSITE" id="PS51841"/>
    </source>
</evidence>
<evidence type="ECO:0000256" key="1">
    <source>
        <dbReference type="ARBA" id="ARBA00022729"/>
    </source>
</evidence>
<dbReference type="InterPro" id="IPR001322">
    <property type="entry name" value="Lamin_tail_dom"/>
</dbReference>
<keyword evidence="4" id="KW-0406">Ion transport</keyword>
<dbReference type="SMART" id="SM00237">
    <property type="entry name" value="Calx_beta"/>
    <property type="match status" value="1"/>
</dbReference>
<dbReference type="Gene3D" id="2.60.40.1260">
    <property type="entry name" value="Lamin Tail domain"/>
    <property type="match status" value="3"/>
</dbReference>
<dbReference type="SUPFAM" id="SSF141072">
    <property type="entry name" value="CalX-like"/>
    <property type="match status" value="4"/>
</dbReference>
<evidence type="ECO:0000256" key="2">
    <source>
        <dbReference type="ARBA" id="ARBA00022737"/>
    </source>
</evidence>
<dbReference type="GO" id="GO:0016020">
    <property type="term" value="C:membrane"/>
    <property type="evidence" value="ECO:0007669"/>
    <property type="project" value="InterPro"/>
</dbReference>
<dbReference type="SUPFAM" id="SSF74853">
    <property type="entry name" value="Lamin A/C globular tail domain"/>
    <property type="match status" value="4"/>
</dbReference>